<dbReference type="InterPro" id="IPR017945">
    <property type="entry name" value="DHBP_synth_RibB-like_a/b_dom"/>
</dbReference>
<feature type="domain" description="YrdC-like" evidence="15">
    <location>
        <begin position="14"/>
        <end position="199"/>
    </location>
</feature>
<name>A0A218NMP6_9ARCH</name>
<dbReference type="GO" id="GO:0005524">
    <property type="term" value="F:ATP binding"/>
    <property type="evidence" value="ECO:0007669"/>
    <property type="project" value="UniProtKB-UniRule"/>
</dbReference>
<dbReference type="Pfam" id="PF01300">
    <property type="entry name" value="Sua5_yciO_yrdC"/>
    <property type="match status" value="1"/>
</dbReference>
<evidence type="ECO:0000256" key="5">
    <source>
        <dbReference type="ARBA" id="ARBA00022490"/>
    </source>
</evidence>
<comment type="subcellular location">
    <subcellularLocation>
        <location evidence="1 13">Cytoplasm</location>
    </subcellularLocation>
</comment>
<evidence type="ECO:0000256" key="14">
    <source>
        <dbReference type="PIRSR" id="PIRSR004930-1"/>
    </source>
</evidence>
<evidence type="ECO:0000256" key="13">
    <source>
        <dbReference type="PIRNR" id="PIRNR004930"/>
    </source>
</evidence>
<dbReference type="Pfam" id="PF03481">
    <property type="entry name" value="Sua5_C"/>
    <property type="match status" value="1"/>
</dbReference>
<feature type="binding site" evidence="14">
    <location>
        <position position="151"/>
    </location>
    <ligand>
        <name>ATP</name>
        <dbReference type="ChEBI" id="CHEBI:30616"/>
    </ligand>
</feature>
<dbReference type="FunFam" id="3.90.870.10:FF:000009">
    <property type="entry name" value="Threonylcarbamoyl-AMP synthase, putative"/>
    <property type="match status" value="1"/>
</dbReference>
<comment type="function">
    <text evidence="13">Required for the formation of a threonylcarbamoyl group on adenosine at position 37 (t(6)A37) in tRNAs that read codons beginning with adenine.</text>
</comment>
<evidence type="ECO:0000256" key="9">
    <source>
        <dbReference type="ARBA" id="ARBA00022741"/>
    </source>
</evidence>
<feature type="binding site" evidence="14">
    <location>
        <position position="121"/>
    </location>
    <ligand>
        <name>L-threonine</name>
        <dbReference type="ChEBI" id="CHEBI:57926"/>
    </ligand>
</feature>
<evidence type="ECO:0000259" key="15">
    <source>
        <dbReference type="PROSITE" id="PS51163"/>
    </source>
</evidence>
<proteinExistence type="inferred from homology"/>
<dbReference type="EMBL" id="CP019964">
    <property type="protein sequence ID" value="ASI13731.1"/>
    <property type="molecule type" value="Genomic_DNA"/>
</dbReference>
<feature type="binding site" evidence="14">
    <location>
        <position position="181"/>
    </location>
    <ligand>
        <name>L-threonine</name>
        <dbReference type="ChEBI" id="CHEBI:57926"/>
    </ligand>
</feature>
<keyword evidence="5 13" id="KW-0963">Cytoplasm</keyword>
<comment type="similarity">
    <text evidence="2 13">Belongs to the SUA5 family.</text>
</comment>
<evidence type="ECO:0000313" key="17">
    <source>
        <dbReference type="Proteomes" id="UP000197679"/>
    </source>
</evidence>
<dbReference type="GO" id="GO:0008033">
    <property type="term" value="P:tRNA processing"/>
    <property type="evidence" value="ECO:0007669"/>
    <property type="project" value="UniProtKB-KW"/>
</dbReference>
<keyword evidence="9 13" id="KW-0547">Nucleotide-binding</keyword>
<dbReference type="GO" id="GO:0000049">
    <property type="term" value="F:tRNA binding"/>
    <property type="evidence" value="ECO:0007669"/>
    <property type="project" value="TreeGrafter"/>
</dbReference>
<dbReference type="Gene3D" id="3.40.50.11030">
    <property type="entry name" value="Threonylcarbamoyl-AMP synthase, C-terminal domain"/>
    <property type="match status" value="1"/>
</dbReference>
<feature type="binding site" evidence="14">
    <location>
        <position position="63"/>
    </location>
    <ligand>
        <name>ATP</name>
        <dbReference type="ChEBI" id="CHEBI:30616"/>
    </ligand>
</feature>
<dbReference type="PANTHER" id="PTHR17490">
    <property type="entry name" value="SUA5"/>
    <property type="match status" value="1"/>
</dbReference>
<dbReference type="NCBIfam" id="TIGR00057">
    <property type="entry name" value="L-threonylcarbamoyladenylate synthase"/>
    <property type="match status" value="1"/>
</dbReference>
<evidence type="ECO:0000256" key="12">
    <source>
        <dbReference type="ARBA" id="ARBA00048366"/>
    </source>
</evidence>
<dbReference type="AlphaFoldDB" id="A0A218NMP6"/>
<dbReference type="PANTHER" id="PTHR17490:SF16">
    <property type="entry name" value="THREONYLCARBAMOYL-AMP SYNTHASE"/>
    <property type="match status" value="1"/>
</dbReference>
<feature type="binding site" evidence="14">
    <location>
        <position position="143"/>
    </location>
    <ligand>
        <name>ATP</name>
        <dbReference type="ChEBI" id="CHEBI:30616"/>
    </ligand>
</feature>
<dbReference type="InterPro" id="IPR038385">
    <property type="entry name" value="Sua5/YwlC_C"/>
</dbReference>
<dbReference type="Gene3D" id="3.90.870.10">
    <property type="entry name" value="DHBP synthase"/>
    <property type="match status" value="1"/>
</dbReference>
<dbReference type="InterPro" id="IPR006070">
    <property type="entry name" value="Sua5-like_dom"/>
</dbReference>
<evidence type="ECO:0000256" key="3">
    <source>
        <dbReference type="ARBA" id="ARBA00012584"/>
    </source>
</evidence>
<keyword evidence="8 13" id="KW-0548">Nucleotidyltransferase</keyword>
<evidence type="ECO:0000256" key="6">
    <source>
        <dbReference type="ARBA" id="ARBA00022679"/>
    </source>
</evidence>
<feature type="binding site" evidence="14">
    <location>
        <position position="195"/>
    </location>
    <ligand>
        <name>ATP</name>
        <dbReference type="ChEBI" id="CHEBI:30616"/>
    </ligand>
</feature>
<accession>A0A218NMP6</accession>
<keyword evidence="7 13" id="KW-0819">tRNA processing</keyword>
<dbReference type="InterPro" id="IPR050156">
    <property type="entry name" value="TC-AMP_synthase_SUA5"/>
</dbReference>
<dbReference type="EC" id="2.7.7.87" evidence="3 13"/>
<evidence type="ECO:0000256" key="2">
    <source>
        <dbReference type="ARBA" id="ARBA00007663"/>
    </source>
</evidence>
<evidence type="ECO:0000256" key="8">
    <source>
        <dbReference type="ARBA" id="ARBA00022695"/>
    </source>
</evidence>
<feature type="binding site" evidence="14">
    <location>
        <position position="117"/>
    </location>
    <ligand>
        <name>ATP</name>
        <dbReference type="ChEBI" id="CHEBI:30616"/>
    </ligand>
</feature>
<dbReference type="GO" id="GO:0006450">
    <property type="term" value="P:regulation of translational fidelity"/>
    <property type="evidence" value="ECO:0007669"/>
    <property type="project" value="TreeGrafter"/>
</dbReference>
<protein>
    <recommendedName>
        <fullName evidence="4 13">Threonylcarbamoyl-AMP synthase</fullName>
        <shortName evidence="13">TC-AMP synthase</shortName>
        <ecNumber evidence="3 13">2.7.7.87</ecNumber>
    </recommendedName>
    <alternativeName>
        <fullName evidence="11 13">L-threonylcarbamoyladenylate synthase</fullName>
    </alternativeName>
</protein>
<dbReference type="GeneID" id="33313966"/>
<dbReference type="GO" id="GO:0061710">
    <property type="term" value="F:L-threonylcarbamoyladenylate synthase"/>
    <property type="evidence" value="ECO:0007669"/>
    <property type="project" value="UniProtKB-EC"/>
</dbReference>
<keyword evidence="10 13" id="KW-0067">ATP-binding</keyword>
<evidence type="ECO:0000256" key="10">
    <source>
        <dbReference type="ARBA" id="ARBA00022840"/>
    </source>
</evidence>
<evidence type="ECO:0000256" key="7">
    <source>
        <dbReference type="ARBA" id="ARBA00022694"/>
    </source>
</evidence>
<dbReference type="OrthoDB" id="39992at2157"/>
<dbReference type="KEGG" id="marh:Mia14_0412"/>
<dbReference type="PROSITE" id="PS51163">
    <property type="entry name" value="YRDC"/>
    <property type="match status" value="1"/>
</dbReference>
<sequence length="349" mass="38581">MSASILKIDEKDLHKSLDTAANIIKNGGTVVFPTETVYGLGANAYDPEACLKIFKAKNRPADNPLIVTVSNFDMVNEVAYIDADLLKIMKKVWPGPLTLLLKKKDSIPSIVASGMDTVCVRFPDNQIALSLIEKSGVPIAAPSANLSTKPSIVDSNDAIEDLKDRVDAIIDAGRVRYGVESTILDATKKPYELLRPGAFSVEDLNKLFGKISINEAAKGYKESKVALTPGMKYRHYAPSKRLFLIENEEQFKKFISSERSKPFTALCSEENAKYAKYEKIILGSDIYEVAHNLFYAFRELDKGNNKFGVIQSFPENSIGFGVMNRVRKASYLIIKENGDLNGIIDANIQ</sequence>
<comment type="catalytic activity">
    <reaction evidence="12 13">
        <text>L-threonine + hydrogencarbonate + ATP = L-threonylcarbamoyladenylate + diphosphate + H2O</text>
        <dbReference type="Rhea" id="RHEA:36407"/>
        <dbReference type="ChEBI" id="CHEBI:15377"/>
        <dbReference type="ChEBI" id="CHEBI:17544"/>
        <dbReference type="ChEBI" id="CHEBI:30616"/>
        <dbReference type="ChEBI" id="CHEBI:33019"/>
        <dbReference type="ChEBI" id="CHEBI:57926"/>
        <dbReference type="ChEBI" id="CHEBI:73682"/>
        <dbReference type="EC" id="2.7.7.87"/>
    </reaction>
</comment>
<dbReference type="InterPro" id="IPR005145">
    <property type="entry name" value="Sua5_C"/>
</dbReference>
<evidence type="ECO:0000256" key="1">
    <source>
        <dbReference type="ARBA" id="ARBA00004496"/>
    </source>
</evidence>
<dbReference type="GO" id="GO:0003725">
    <property type="term" value="F:double-stranded RNA binding"/>
    <property type="evidence" value="ECO:0007669"/>
    <property type="project" value="UniProtKB-UniRule"/>
</dbReference>
<keyword evidence="17" id="KW-1185">Reference proteome</keyword>
<reference evidence="16 17" key="1">
    <citation type="journal article" date="2017" name="Nat. Commun.">
        <title>'ARMAN' archaea depend on association with euryarchaeal host in culture and in situ.</title>
        <authorList>
            <person name="Golyshina O."/>
            <person name="Toshchakov S."/>
            <person name="Makarova K."/>
            <person name="Gavrilov S."/>
            <person name="Korzhenkov A."/>
            <person name="La Cono V."/>
            <person name="Arcadi E."/>
            <person name="Nechitaylo T."/>
            <person name="Ferrer M."/>
            <person name="Kublanov I."/>
            <person name="Wolf Y."/>
            <person name="Yakimov M."/>
            <person name="Golyshin P."/>
            <person name="Slesarev A."/>
            <person name="Kozyavkin S."/>
        </authorList>
    </citation>
    <scope>NUCLEOTIDE SEQUENCE [LARGE SCALE GENOMIC DNA]</scope>
    <source>
        <strain evidence="16 17">Mia14</strain>
    </source>
</reference>
<dbReference type="PIRSF" id="PIRSF004930">
    <property type="entry name" value="Tln_factor_SUA5"/>
    <property type="match status" value="1"/>
</dbReference>
<dbReference type="SUPFAM" id="SSF55821">
    <property type="entry name" value="YrdC/RibB"/>
    <property type="match status" value="1"/>
</dbReference>
<evidence type="ECO:0000313" key="16">
    <source>
        <dbReference type="EMBL" id="ASI13731.1"/>
    </source>
</evidence>
<evidence type="ECO:0000256" key="11">
    <source>
        <dbReference type="ARBA" id="ARBA00029774"/>
    </source>
</evidence>
<feature type="binding site" evidence="14">
    <location>
        <position position="236"/>
    </location>
    <ligand>
        <name>ATP</name>
        <dbReference type="ChEBI" id="CHEBI:30616"/>
    </ligand>
</feature>
<gene>
    <name evidence="16" type="ORF">Mia14_0412</name>
</gene>
<feature type="binding site" evidence="14">
    <location>
        <position position="59"/>
    </location>
    <ligand>
        <name>ATP</name>
        <dbReference type="ChEBI" id="CHEBI:30616"/>
    </ligand>
</feature>
<keyword evidence="6 13" id="KW-0808">Transferase</keyword>
<evidence type="ECO:0000256" key="4">
    <source>
        <dbReference type="ARBA" id="ARBA00015492"/>
    </source>
</evidence>
<dbReference type="InterPro" id="IPR010923">
    <property type="entry name" value="T(6)A37_SUA5"/>
</dbReference>
<feature type="binding site" evidence="14">
    <location>
        <position position="36"/>
    </location>
    <ligand>
        <name>L-threonine</name>
        <dbReference type="ChEBI" id="CHEBI:57926"/>
    </ligand>
</feature>
<dbReference type="RefSeq" id="WP_088819901.1">
    <property type="nucleotide sequence ID" value="NZ_CP019964.1"/>
</dbReference>
<dbReference type="Proteomes" id="UP000197679">
    <property type="component" value="Chromosome"/>
</dbReference>
<organism evidence="16 17">
    <name type="scientific">Candidatus Mancarchaeum acidiphilum</name>
    <dbReference type="NCBI Taxonomy" id="1920749"/>
    <lineage>
        <taxon>Archaea</taxon>
        <taxon>Candidatus Micrarchaeota</taxon>
        <taxon>Candidatus Mancarchaeum</taxon>
    </lineage>
</organism>
<feature type="binding site" evidence="14">
    <location>
        <position position="141"/>
    </location>
    <ligand>
        <name>L-threonine</name>
        <dbReference type="ChEBI" id="CHEBI:57926"/>
    </ligand>
</feature>
<dbReference type="GO" id="GO:0005737">
    <property type="term" value="C:cytoplasm"/>
    <property type="evidence" value="ECO:0007669"/>
    <property type="project" value="UniProtKB-SubCell"/>
</dbReference>